<dbReference type="Pfam" id="PF00149">
    <property type="entry name" value="Metallophos"/>
    <property type="match status" value="1"/>
</dbReference>
<evidence type="ECO:0000256" key="3">
    <source>
        <dbReference type="SAM" id="Phobius"/>
    </source>
</evidence>
<keyword evidence="3" id="KW-1133">Transmembrane helix</keyword>
<dbReference type="InterPro" id="IPR051158">
    <property type="entry name" value="Metallophosphoesterase_sf"/>
</dbReference>
<dbReference type="RefSeq" id="WP_143946431.1">
    <property type="nucleotide sequence ID" value="NZ_BAABMB010000001.1"/>
</dbReference>
<keyword evidence="1" id="KW-0479">Metal-binding</keyword>
<dbReference type="GO" id="GO:0009245">
    <property type="term" value="P:lipid A biosynthetic process"/>
    <property type="evidence" value="ECO:0007669"/>
    <property type="project" value="TreeGrafter"/>
</dbReference>
<feature type="domain" description="Calcineurin-like phosphoesterase" evidence="4">
    <location>
        <begin position="159"/>
        <end position="325"/>
    </location>
</feature>
<gene>
    <name evidence="5" type="ORF">FOZ76_01880</name>
</gene>
<dbReference type="EMBL" id="VLTJ01000004">
    <property type="protein sequence ID" value="TSH98524.1"/>
    <property type="molecule type" value="Genomic_DNA"/>
</dbReference>
<evidence type="ECO:0000259" key="4">
    <source>
        <dbReference type="Pfam" id="PF00149"/>
    </source>
</evidence>
<dbReference type="PANTHER" id="PTHR31302:SF31">
    <property type="entry name" value="PHOSPHODIESTERASE YAEI"/>
    <property type="match status" value="1"/>
</dbReference>
<dbReference type="Gene3D" id="3.60.21.10">
    <property type="match status" value="1"/>
</dbReference>
<dbReference type="CDD" id="cd07385">
    <property type="entry name" value="MPP_YkuE_C"/>
    <property type="match status" value="1"/>
</dbReference>
<keyword evidence="6" id="KW-1185">Reference proteome</keyword>
<evidence type="ECO:0000313" key="5">
    <source>
        <dbReference type="EMBL" id="TSH98524.1"/>
    </source>
</evidence>
<dbReference type="AlphaFoldDB" id="A0A556B026"/>
<feature type="transmembrane region" description="Helical" evidence="3">
    <location>
        <begin position="36"/>
        <end position="55"/>
    </location>
</feature>
<dbReference type="GO" id="GO:0008758">
    <property type="term" value="F:UDP-2,3-diacylglucosamine hydrolase activity"/>
    <property type="evidence" value="ECO:0007669"/>
    <property type="project" value="TreeGrafter"/>
</dbReference>
<evidence type="ECO:0000313" key="6">
    <source>
        <dbReference type="Proteomes" id="UP000318405"/>
    </source>
</evidence>
<feature type="transmembrane region" description="Helical" evidence="3">
    <location>
        <begin position="107"/>
        <end position="131"/>
    </location>
</feature>
<comment type="caution">
    <text evidence="5">The sequence shown here is derived from an EMBL/GenBank/DDBJ whole genome shotgun (WGS) entry which is preliminary data.</text>
</comment>
<evidence type="ECO:0000256" key="2">
    <source>
        <dbReference type="ARBA" id="ARBA00022801"/>
    </source>
</evidence>
<dbReference type="GO" id="GO:0016020">
    <property type="term" value="C:membrane"/>
    <property type="evidence" value="ECO:0007669"/>
    <property type="project" value="GOC"/>
</dbReference>
<dbReference type="OrthoDB" id="9780884at2"/>
<dbReference type="Proteomes" id="UP000318405">
    <property type="component" value="Unassembled WGS sequence"/>
</dbReference>
<reference evidence="5 6" key="1">
    <citation type="submission" date="2019-07" db="EMBL/GenBank/DDBJ databases">
        <title>Qingshengfaniella alkalisoli gen. nov., sp. nov., isolated from saline soil.</title>
        <authorList>
            <person name="Xu L."/>
            <person name="Huang X.-X."/>
            <person name="Sun J.-Q."/>
        </authorList>
    </citation>
    <scope>NUCLEOTIDE SEQUENCE [LARGE SCALE GENOMIC DNA]</scope>
    <source>
        <strain evidence="5 6">DSM 27279</strain>
    </source>
</reference>
<accession>A0A556B026</accession>
<keyword evidence="3" id="KW-0812">Transmembrane</keyword>
<dbReference type="PANTHER" id="PTHR31302">
    <property type="entry name" value="TRANSMEMBRANE PROTEIN WITH METALLOPHOSPHOESTERASE DOMAIN-RELATED"/>
    <property type="match status" value="1"/>
</dbReference>
<proteinExistence type="predicted"/>
<organism evidence="5 6">
    <name type="scientific">Verticiella sediminum</name>
    <dbReference type="NCBI Taxonomy" id="1247510"/>
    <lineage>
        <taxon>Bacteria</taxon>
        <taxon>Pseudomonadati</taxon>
        <taxon>Pseudomonadota</taxon>
        <taxon>Betaproteobacteria</taxon>
        <taxon>Burkholderiales</taxon>
        <taxon>Alcaligenaceae</taxon>
        <taxon>Verticiella</taxon>
    </lineage>
</organism>
<dbReference type="InterPro" id="IPR029052">
    <property type="entry name" value="Metallo-depent_PP-like"/>
</dbReference>
<keyword evidence="2" id="KW-0378">Hydrolase</keyword>
<name>A0A556B026_9BURK</name>
<dbReference type="SUPFAM" id="SSF56300">
    <property type="entry name" value="Metallo-dependent phosphatases"/>
    <property type="match status" value="1"/>
</dbReference>
<keyword evidence="3" id="KW-0472">Membrane</keyword>
<protein>
    <submittedName>
        <fullName evidence="5">Metallophosphoesterase</fullName>
    </submittedName>
</protein>
<feature type="transmembrane region" description="Helical" evidence="3">
    <location>
        <begin position="67"/>
        <end position="87"/>
    </location>
</feature>
<sequence length="383" mass="41070">MSRLSRFLARLPLLLFLAHAYVAIRLVGIPASGWEWLGILAMLACYAAVMTGFALRRSAGTPRGDLLAWLGFLALGLFSWLFVLTLARDAALLLWQAIAYTGLWPHASAAWLAATRAAIPLAGVAATVWGLRQARRTARVKTVRIELPGLPAGLDGLCIVQLSDLHIGPTIKHDYLQRIVDAVNAQDADIVAITGDVVDGSVPALREHTSPLGKLHARHGAYLVTGNHEYYAGAEAWVGEFRRLGLHVLMNEHRVIEHGGARLVLAGVNDYGAAAFDRAQASDPARAVAGAPAGAPRVLLAHQPRSAQAAEPVGFDLMLSGHTHGGQFVPWNFFVPLQQPVVAGLHRVGGLLVYVSRGTGYWGPPMRVGAPSEITRIELRRAG</sequence>
<dbReference type="GO" id="GO:0046872">
    <property type="term" value="F:metal ion binding"/>
    <property type="evidence" value="ECO:0007669"/>
    <property type="project" value="UniProtKB-KW"/>
</dbReference>
<dbReference type="InterPro" id="IPR004843">
    <property type="entry name" value="Calcineurin-like_PHP"/>
</dbReference>
<evidence type="ECO:0000256" key="1">
    <source>
        <dbReference type="ARBA" id="ARBA00022723"/>
    </source>
</evidence>